<dbReference type="SUPFAM" id="SSF53335">
    <property type="entry name" value="S-adenosyl-L-methionine-dependent methyltransferases"/>
    <property type="match status" value="1"/>
</dbReference>
<keyword evidence="8" id="KW-1185">Reference proteome</keyword>
<dbReference type="NCBIfam" id="NF033452">
    <property type="entry name" value="BREX_1_MTaseX"/>
    <property type="match status" value="1"/>
</dbReference>
<dbReference type="GO" id="GO:0006304">
    <property type="term" value="P:DNA modification"/>
    <property type="evidence" value="ECO:0007669"/>
    <property type="project" value="InterPro"/>
</dbReference>
<evidence type="ECO:0000256" key="2">
    <source>
        <dbReference type="ARBA" id="ARBA00022603"/>
    </source>
</evidence>
<dbReference type="RefSeq" id="WP_126809276.1">
    <property type="nucleotide sequence ID" value="NZ_NGKA01000011.1"/>
</dbReference>
<dbReference type="GO" id="GO:0003676">
    <property type="term" value="F:nucleic acid binding"/>
    <property type="evidence" value="ECO:0007669"/>
    <property type="project" value="InterPro"/>
</dbReference>
<dbReference type="Proteomes" id="UP000287605">
    <property type="component" value="Unassembled WGS sequence"/>
</dbReference>
<dbReference type="OrthoDB" id="32195at2"/>
<dbReference type="PANTHER" id="PTHR33841">
    <property type="entry name" value="DNA METHYLTRANSFERASE YEEA-RELATED"/>
    <property type="match status" value="1"/>
</dbReference>
<dbReference type="PRINTS" id="PR00507">
    <property type="entry name" value="N12N6MTFRASE"/>
</dbReference>
<dbReference type="InterPro" id="IPR050953">
    <property type="entry name" value="N4_N6_ade-DNA_methylase"/>
</dbReference>
<dbReference type="InterPro" id="IPR002052">
    <property type="entry name" value="DNA_methylase_N6_adenine_CS"/>
</dbReference>
<name>A0A430ATB4_9ENTE</name>
<dbReference type="PANTHER" id="PTHR33841:SF1">
    <property type="entry name" value="DNA METHYLTRANSFERASE A"/>
    <property type="match status" value="1"/>
</dbReference>
<organism evidence="7 8">
    <name type="scientific">Vagococcus elongatus</name>
    <dbReference type="NCBI Taxonomy" id="180344"/>
    <lineage>
        <taxon>Bacteria</taxon>
        <taxon>Bacillati</taxon>
        <taxon>Bacillota</taxon>
        <taxon>Bacilli</taxon>
        <taxon>Lactobacillales</taxon>
        <taxon>Enterococcaceae</taxon>
        <taxon>Vagococcus</taxon>
    </lineage>
</organism>
<dbReference type="GO" id="GO:0032259">
    <property type="term" value="P:methylation"/>
    <property type="evidence" value="ECO:0007669"/>
    <property type="project" value="UniProtKB-KW"/>
</dbReference>
<sequence length="1198" mass="139877">MNKTAIKNFAIWARNELIEKVIQKAKIYGIEKEQKMEDMDTALNGQILTNDDKEARKVLIEKIKSDGFDITIEEVAYTWFNRFIAIRFMEVNGYLPSHIRVFSSEDNQFEPQILSEAIHIDLLGLDKSKVLDLFNDGNKEEELFNYLFITQCNALNEVLPGMFQKINDYTELLLPDGLLREKSVLDLMIKEIPEEDWKEQVQIIGWLYQYYNEERKDKVINIYKGNVAKEDIPAATQLFTTDWVVRYIVDNSLGKYWIERNPDSNLKDKLEFFVMPKNGEIEYIDEKIDPKDLRILDNCVGSGHFLLYEFDVLIEIYKECGYREREAAEYILSDNLYGLDIDERARQLAYFSLMMKARSYSRRILNKGIKPHVYSIPESNNIDKKYFEVFGSSLATEERIKAIESIKELLANFKDGKNYGSIIKVEEVDFELCRRFIEDIDLGQIDLFTYQAIEFQEQIKNIFDVSEVMAMKYDVVATNPPYLNKMNGQLKEYVNKHYKDYKTDLFSVFIHRNFDLCKPSGYSGFMTPFVWMFIKSYEKLRKYIIENKSISTLIQMEYSAFEEATVPICAFVFKNGHEDNKGLYFRLSEFTGGMGVQKEKVLEAIENPNCSYFYEASKDNFVKIPGMPVAYWVSDEFLKNFKKTLLSDSCTIRVGMHTGSNALFVRAWQEISIVDFTDNCSSNVDSNKSGKKWFPYNKGGGFRKWYGNQELVVNWYKLGQDIHKFHGIPMDYNGAPVRAKQLQFKESATWSFVSSSYFGVRYSPPGFMFDVGGSSLFASQSLLYYTIGLLCSKISFEIIKVLNPTLNFQVGNISNIPLITSEEDKEIIISLVKENISISKIDWDTCESSWNFKILPLANFNKYMEIYYDSLYEIGIIPERKEIYIANLEGAYEHYKEFANSQFYKLKANEEKLNRIFIEIYGLEEELTPEVSDKNITIAKIFDSKDEIYDDIKGNKYILTKEDVIKNFLSYFIGCLMGRYSLDIEGLAFAGGDFDQSKYSSFKPSKDGIISFTDQEYFEDDIVELFVKFLKVIFGEENINENLDFVASVLKGGQNIGSRDKIRNYFLNDFYKDHCSMYRNLPIYWQYDSGKNGACRGLFYLHRYDKDMFAKIRVNYVFEIQDRYKQELARLEENISQASGSRKIELEKRADEFKKKIIESQQFEEKIQHLADSYIDIDLDDGVKENYKIFKDVLSKIK</sequence>
<evidence type="ECO:0000256" key="4">
    <source>
        <dbReference type="ARBA" id="ARBA00022691"/>
    </source>
</evidence>
<reference evidence="7 8" key="1">
    <citation type="submission" date="2017-05" db="EMBL/GenBank/DDBJ databases">
        <title>Vagococcus spp. assemblies.</title>
        <authorList>
            <person name="Gulvik C.A."/>
        </authorList>
    </citation>
    <scope>NUCLEOTIDE SEQUENCE [LARGE SCALE GENOMIC DNA]</scope>
    <source>
        <strain evidence="7 8">CCUG 51432</strain>
    </source>
</reference>
<protein>
    <recommendedName>
        <fullName evidence="1">site-specific DNA-methyltransferase (adenine-specific)</fullName>
        <ecNumber evidence="1">2.1.1.72</ecNumber>
    </recommendedName>
</protein>
<proteinExistence type="predicted"/>
<dbReference type="GO" id="GO:0009007">
    <property type="term" value="F:site-specific DNA-methyltransferase (adenine-specific) activity"/>
    <property type="evidence" value="ECO:0007669"/>
    <property type="project" value="UniProtKB-EC"/>
</dbReference>
<accession>A0A430ATB4</accession>
<comment type="catalytic activity">
    <reaction evidence="5">
        <text>a 2'-deoxyadenosine in DNA + S-adenosyl-L-methionine = an N(6)-methyl-2'-deoxyadenosine in DNA + S-adenosyl-L-homocysteine + H(+)</text>
        <dbReference type="Rhea" id="RHEA:15197"/>
        <dbReference type="Rhea" id="RHEA-COMP:12418"/>
        <dbReference type="Rhea" id="RHEA-COMP:12419"/>
        <dbReference type="ChEBI" id="CHEBI:15378"/>
        <dbReference type="ChEBI" id="CHEBI:57856"/>
        <dbReference type="ChEBI" id="CHEBI:59789"/>
        <dbReference type="ChEBI" id="CHEBI:90615"/>
        <dbReference type="ChEBI" id="CHEBI:90616"/>
        <dbReference type="EC" id="2.1.1.72"/>
    </reaction>
</comment>
<gene>
    <name evidence="7" type="ORF">CBF29_08280</name>
</gene>
<dbReference type="InterPro" id="IPR029063">
    <property type="entry name" value="SAM-dependent_MTases_sf"/>
</dbReference>
<evidence type="ECO:0000256" key="5">
    <source>
        <dbReference type="ARBA" id="ARBA00047942"/>
    </source>
</evidence>
<comment type="caution">
    <text evidence="7">The sequence shown here is derived from an EMBL/GenBank/DDBJ whole genome shotgun (WGS) entry which is preliminary data.</text>
</comment>
<evidence type="ECO:0000256" key="3">
    <source>
        <dbReference type="ARBA" id="ARBA00022679"/>
    </source>
</evidence>
<keyword evidence="3" id="KW-0808">Transferase</keyword>
<dbReference type="Gene3D" id="3.40.50.150">
    <property type="entry name" value="Vaccinia Virus protein VP39"/>
    <property type="match status" value="1"/>
</dbReference>
<evidence type="ECO:0000256" key="1">
    <source>
        <dbReference type="ARBA" id="ARBA00011900"/>
    </source>
</evidence>
<evidence type="ECO:0000313" key="8">
    <source>
        <dbReference type="Proteomes" id="UP000287605"/>
    </source>
</evidence>
<dbReference type="EMBL" id="NGKA01000011">
    <property type="protein sequence ID" value="RSU11293.1"/>
    <property type="molecule type" value="Genomic_DNA"/>
</dbReference>
<dbReference type="EC" id="2.1.1.72" evidence="1"/>
<keyword evidence="4" id="KW-0949">S-adenosyl-L-methionine</keyword>
<dbReference type="Pfam" id="PF07669">
    <property type="entry name" value="Eco57I"/>
    <property type="match status" value="1"/>
</dbReference>
<keyword evidence="2" id="KW-0489">Methyltransferase</keyword>
<feature type="domain" description="Type II methyltransferase M.TaqI-like" evidence="6">
    <location>
        <begin position="335"/>
        <end position="560"/>
    </location>
</feature>
<dbReference type="InterPro" id="IPR047939">
    <property type="entry name" value="BREX_1_PglX"/>
</dbReference>
<dbReference type="PROSITE" id="PS00092">
    <property type="entry name" value="N6_MTASE"/>
    <property type="match status" value="1"/>
</dbReference>
<dbReference type="AlphaFoldDB" id="A0A430ATB4"/>
<evidence type="ECO:0000259" key="6">
    <source>
        <dbReference type="Pfam" id="PF07669"/>
    </source>
</evidence>
<dbReference type="InterPro" id="IPR011639">
    <property type="entry name" value="MethylTrfase_TaqI-like_dom"/>
</dbReference>
<evidence type="ECO:0000313" key="7">
    <source>
        <dbReference type="EMBL" id="RSU11293.1"/>
    </source>
</evidence>